<name>A0A3D4T175_9CORY</name>
<gene>
    <name evidence="3" type="ORF">DIW82_10905</name>
</gene>
<evidence type="ECO:0008006" key="5">
    <source>
        <dbReference type="Google" id="ProtNLM"/>
    </source>
</evidence>
<feature type="region of interest" description="Disordered" evidence="1">
    <location>
        <begin position="46"/>
        <end position="72"/>
    </location>
</feature>
<dbReference type="AlphaFoldDB" id="A0A3D4T175"/>
<comment type="caution">
    <text evidence="3">The sequence shown here is derived from an EMBL/GenBank/DDBJ whole genome shotgun (WGS) entry which is preliminary data.</text>
</comment>
<evidence type="ECO:0000256" key="1">
    <source>
        <dbReference type="SAM" id="MobiDB-lite"/>
    </source>
</evidence>
<dbReference type="Proteomes" id="UP000261739">
    <property type="component" value="Unassembled WGS sequence"/>
</dbReference>
<evidence type="ECO:0000256" key="2">
    <source>
        <dbReference type="SAM" id="SignalP"/>
    </source>
</evidence>
<evidence type="ECO:0000313" key="3">
    <source>
        <dbReference type="EMBL" id="HCT15263.1"/>
    </source>
</evidence>
<reference evidence="3 4" key="1">
    <citation type="journal article" date="2018" name="Nat. Biotechnol.">
        <title>A standardized bacterial taxonomy based on genome phylogeny substantially revises the tree of life.</title>
        <authorList>
            <person name="Parks D.H."/>
            <person name="Chuvochina M."/>
            <person name="Waite D.W."/>
            <person name="Rinke C."/>
            <person name="Skarshewski A."/>
            <person name="Chaumeil P.A."/>
            <person name="Hugenholtz P."/>
        </authorList>
    </citation>
    <scope>NUCLEOTIDE SEQUENCE [LARGE SCALE GENOMIC DNA]</scope>
    <source>
        <strain evidence="3">UBA11247</strain>
    </source>
</reference>
<dbReference type="RefSeq" id="WP_273052539.1">
    <property type="nucleotide sequence ID" value="NZ_DAITTW010000125.1"/>
</dbReference>
<dbReference type="STRING" id="863239.GCA_000213935_02729"/>
<feature type="signal peptide" evidence="2">
    <location>
        <begin position="1"/>
        <end position="22"/>
    </location>
</feature>
<sequence>MTRLRRSSVALALAATTAFAGAAAVPAVADTARTSAPAAATVAEAPAASADLPTGSATGSSPAANCGENASEGVTGSLQCAAAVGSSAGLAAVLFGALRTLVYNIFGF</sequence>
<dbReference type="EMBL" id="DQID01000280">
    <property type="protein sequence ID" value="HCT15263.1"/>
    <property type="molecule type" value="Genomic_DNA"/>
</dbReference>
<keyword evidence="2" id="KW-0732">Signal</keyword>
<feature type="chain" id="PRO_5039464066" description="Secreted protein" evidence="2">
    <location>
        <begin position="23"/>
        <end position="108"/>
    </location>
</feature>
<proteinExistence type="predicted"/>
<accession>A0A3D4T175</accession>
<evidence type="ECO:0000313" key="4">
    <source>
        <dbReference type="Proteomes" id="UP000261739"/>
    </source>
</evidence>
<protein>
    <recommendedName>
        <fullName evidence="5">Secreted protein</fullName>
    </recommendedName>
</protein>
<organism evidence="3 4">
    <name type="scientific">Corynebacterium nuruki</name>
    <dbReference type="NCBI Taxonomy" id="1032851"/>
    <lineage>
        <taxon>Bacteria</taxon>
        <taxon>Bacillati</taxon>
        <taxon>Actinomycetota</taxon>
        <taxon>Actinomycetes</taxon>
        <taxon>Mycobacteriales</taxon>
        <taxon>Corynebacteriaceae</taxon>
        <taxon>Corynebacterium</taxon>
    </lineage>
</organism>